<reference evidence="2" key="1">
    <citation type="submission" date="2021-06" db="EMBL/GenBank/DDBJ databases">
        <authorList>
            <consortium name="DOE Joint Genome Institute"/>
            <person name="Mondo S.J."/>
            <person name="Amses K.R."/>
            <person name="Simmons D.R."/>
            <person name="Longcore J.E."/>
            <person name="Seto K."/>
            <person name="Alves G.H."/>
            <person name="Bonds A.E."/>
            <person name="Quandt C.A."/>
            <person name="Davis W.J."/>
            <person name="Chang Y."/>
            <person name="Letcher P.M."/>
            <person name="Powell M.J."/>
            <person name="Kuo A."/>
            <person name="Labutti K."/>
            <person name="Pangilinan J."/>
            <person name="Andreopoulos W."/>
            <person name="Tritt A."/>
            <person name="Riley R."/>
            <person name="Hundley H."/>
            <person name="Johnson J."/>
            <person name="Lipzen A."/>
            <person name="Barry K."/>
            <person name="Berbee M.L."/>
            <person name="Buchler N.E."/>
            <person name="Grigoriev I.V."/>
            <person name="Spatafora J.W."/>
            <person name="Stajich J.E."/>
            <person name="James T.Y."/>
        </authorList>
    </citation>
    <scope>NUCLEOTIDE SEQUENCE</scope>
    <source>
        <strain evidence="2">AG</strain>
    </source>
</reference>
<dbReference type="RefSeq" id="XP_051449645.1">
    <property type="nucleotide sequence ID" value="XM_051585020.1"/>
</dbReference>
<dbReference type="Proteomes" id="UP001206595">
    <property type="component" value="Unassembled WGS sequence"/>
</dbReference>
<accession>A0AAD5HJD5</accession>
<reference evidence="2" key="2">
    <citation type="journal article" date="2022" name="Proc. Natl. Acad. Sci. U.S.A.">
        <title>Diploid-dominant life cycles characterize the early evolution of Fungi.</title>
        <authorList>
            <person name="Amses K.R."/>
            <person name="Simmons D.R."/>
            <person name="Longcore J.E."/>
            <person name="Mondo S.J."/>
            <person name="Seto K."/>
            <person name="Jeronimo G.H."/>
            <person name="Bonds A.E."/>
            <person name="Quandt C.A."/>
            <person name="Davis W.J."/>
            <person name="Chang Y."/>
            <person name="Federici B.A."/>
            <person name="Kuo A."/>
            <person name="LaButti K."/>
            <person name="Pangilinan J."/>
            <person name="Andreopoulos W."/>
            <person name="Tritt A."/>
            <person name="Riley R."/>
            <person name="Hundley H."/>
            <person name="Johnson J."/>
            <person name="Lipzen A."/>
            <person name="Barry K."/>
            <person name="Lang B.F."/>
            <person name="Cuomo C.A."/>
            <person name="Buchler N.E."/>
            <person name="Grigoriev I.V."/>
            <person name="Spatafora J.W."/>
            <person name="Stajich J.E."/>
            <person name="James T.Y."/>
        </authorList>
    </citation>
    <scope>NUCLEOTIDE SEQUENCE</scope>
    <source>
        <strain evidence="2">AG</strain>
    </source>
</reference>
<evidence type="ECO:0000313" key="3">
    <source>
        <dbReference type="Proteomes" id="UP001206595"/>
    </source>
</evidence>
<name>A0AAD5HJD5_UMBRA</name>
<proteinExistence type="predicted"/>
<dbReference type="PANTHER" id="PTHR12894:SF49">
    <property type="entry name" value="VAM6_VPS39-LIKE PROTEIN"/>
    <property type="match status" value="1"/>
</dbReference>
<keyword evidence="3" id="KW-1185">Reference proteome</keyword>
<dbReference type="GeneID" id="75910370"/>
<dbReference type="PANTHER" id="PTHR12894">
    <property type="entry name" value="CNH DOMAIN CONTAINING"/>
    <property type="match status" value="1"/>
</dbReference>
<dbReference type="GO" id="GO:0006914">
    <property type="term" value="P:autophagy"/>
    <property type="evidence" value="ECO:0007669"/>
    <property type="project" value="TreeGrafter"/>
</dbReference>
<comment type="caution">
    <text evidence="2">The sequence shown here is derived from an EMBL/GenBank/DDBJ whole genome shotgun (WGS) entry which is preliminary data.</text>
</comment>
<dbReference type="EMBL" id="MU620892">
    <property type="protein sequence ID" value="KAI8584641.1"/>
    <property type="molecule type" value="Genomic_DNA"/>
</dbReference>
<evidence type="ECO:0000259" key="1">
    <source>
        <dbReference type="PROSITE" id="PS50219"/>
    </source>
</evidence>
<dbReference type="GO" id="GO:0034058">
    <property type="term" value="P:endosomal vesicle fusion"/>
    <property type="evidence" value="ECO:0007669"/>
    <property type="project" value="TreeGrafter"/>
</dbReference>
<gene>
    <name evidence="2" type="ORF">K450DRAFT_217252</name>
</gene>
<evidence type="ECO:0000313" key="2">
    <source>
        <dbReference type="EMBL" id="KAI8584641.1"/>
    </source>
</evidence>
<dbReference type="InterPro" id="IPR032914">
    <property type="entry name" value="Vam6/VPS39/TRAP1"/>
</dbReference>
<organism evidence="2 3">
    <name type="scientific">Umbelopsis ramanniana AG</name>
    <dbReference type="NCBI Taxonomy" id="1314678"/>
    <lineage>
        <taxon>Eukaryota</taxon>
        <taxon>Fungi</taxon>
        <taxon>Fungi incertae sedis</taxon>
        <taxon>Mucoromycota</taxon>
        <taxon>Mucoromycotina</taxon>
        <taxon>Umbelopsidomycetes</taxon>
        <taxon>Umbelopsidales</taxon>
        <taxon>Umbelopsidaceae</taxon>
        <taxon>Umbelopsis</taxon>
    </lineage>
</organism>
<sequence>MRSYELRMTLTKTKGADLFTIQTLVEMNEEDGIPMLMTRLAVAVRKKLFIFVWKDTEFLETKELNIPDRIKAMAWVGPTKICLGFSGEYVLMDVETKVLTELFAPSGPPDGSGPMSALNNLYNMSIGSRGGKPLVTKIPNNEMLLAKDRK</sequence>
<dbReference type="Pfam" id="PF00780">
    <property type="entry name" value="CNH"/>
    <property type="match status" value="1"/>
</dbReference>
<protein>
    <recommendedName>
        <fullName evidence="1">CNH domain-containing protein</fullName>
    </recommendedName>
</protein>
<dbReference type="PROSITE" id="PS50219">
    <property type="entry name" value="CNH"/>
    <property type="match status" value="1"/>
</dbReference>
<dbReference type="GO" id="GO:0000329">
    <property type="term" value="C:fungal-type vacuole membrane"/>
    <property type="evidence" value="ECO:0007669"/>
    <property type="project" value="TreeGrafter"/>
</dbReference>
<feature type="domain" description="CNH" evidence="1">
    <location>
        <begin position="1"/>
        <end position="150"/>
    </location>
</feature>
<dbReference type="InterPro" id="IPR001180">
    <property type="entry name" value="CNH_dom"/>
</dbReference>
<dbReference type="AlphaFoldDB" id="A0AAD5HJD5"/>